<protein>
    <recommendedName>
        <fullName evidence="5">Knottin scorpion toxin-like domain-containing protein</fullName>
    </recommendedName>
</protein>
<feature type="region of interest" description="Disordered" evidence="1">
    <location>
        <begin position="78"/>
        <end position="105"/>
    </location>
</feature>
<feature type="chain" id="PRO_5023926718" description="Knottin scorpion toxin-like domain-containing protein" evidence="2">
    <location>
        <begin position="29"/>
        <end position="105"/>
    </location>
</feature>
<keyword evidence="4" id="KW-1185">Reference proteome</keyword>
<evidence type="ECO:0000256" key="2">
    <source>
        <dbReference type="SAM" id="SignalP"/>
    </source>
</evidence>
<gene>
    <name evidence="3" type="ORF">EJB05_37353</name>
</gene>
<keyword evidence="2" id="KW-0732">Signal</keyword>
<dbReference type="Gramene" id="TVU13916">
    <property type="protein sequence ID" value="TVU13916"/>
    <property type="gene ID" value="EJB05_37353"/>
</dbReference>
<feature type="signal peptide" evidence="2">
    <location>
        <begin position="1"/>
        <end position="28"/>
    </location>
</feature>
<proteinExistence type="predicted"/>
<reference evidence="3 4" key="1">
    <citation type="journal article" date="2019" name="Sci. Rep.">
        <title>A high-quality genome of Eragrostis curvula grass provides insights into Poaceae evolution and supports new strategies to enhance forage quality.</title>
        <authorList>
            <person name="Carballo J."/>
            <person name="Santos B.A.C.M."/>
            <person name="Zappacosta D."/>
            <person name="Garbus I."/>
            <person name="Selva J.P."/>
            <person name="Gallo C.A."/>
            <person name="Diaz A."/>
            <person name="Albertini E."/>
            <person name="Caccamo M."/>
            <person name="Echenique V."/>
        </authorList>
    </citation>
    <scope>NUCLEOTIDE SEQUENCE [LARGE SCALE GENOMIC DNA]</scope>
    <source>
        <strain evidence="4">cv. Victoria</strain>
        <tissue evidence="3">Leaf</tissue>
    </source>
</reference>
<sequence length="105" mass="11747">MATRATHLIAVTMFLVVLYCTLLSVAYAEPHEELKCQKISNYRMDECRRHCVDVFRKDFTFFIRVTGGEFECCCKKNLSSPPPQSPPGTSSDVETVAATDDGIHA</sequence>
<evidence type="ECO:0000256" key="1">
    <source>
        <dbReference type="SAM" id="MobiDB-lite"/>
    </source>
</evidence>
<evidence type="ECO:0008006" key="5">
    <source>
        <dbReference type="Google" id="ProtNLM"/>
    </source>
</evidence>
<evidence type="ECO:0000313" key="4">
    <source>
        <dbReference type="Proteomes" id="UP000324897"/>
    </source>
</evidence>
<dbReference type="AlphaFoldDB" id="A0A5J9TRC3"/>
<dbReference type="Proteomes" id="UP000324897">
    <property type="component" value="Unassembled WGS sequence"/>
</dbReference>
<evidence type="ECO:0000313" key="3">
    <source>
        <dbReference type="EMBL" id="TVU13916.1"/>
    </source>
</evidence>
<accession>A0A5J9TRC3</accession>
<dbReference type="EMBL" id="RWGY01000031">
    <property type="protein sequence ID" value="TVU13916.1"/>
    <property type="molecule type" value="Genomic_DNA"/>
</dbReference>
<name>A0A5J9TRC3_9POAL</name>
<organism evidence="3 4">
    <name type="scientific">Eragrostis curvula</name>
    <name type="common">weeping love grass</name>
    <dbReference type="NCBI Taxonomy" id="38414"/>
    <lineage>
        <taxon>Eukaryota</taxon>
        <taxon>Viridiplantae</taxon>
        <taxon>Streptophyta</taxon>
        <taxon>Embryophyta</taxon>
        <taxon>Tracheophyta</taxon>
        <taxon>Spermatophyta</taxon>
        <taxon>Magnoliopsida</taxon>
        <taxon>Liliopsida</taxon>
        <taxon>Poales</taxon>
        <taxon>Poaceae</taxon>
        <taxon>PACMAD clade</taxon>
        <taxon>Chloridoideae</taxon>
        <taxon>Eragrostideae</taxon>
        <taxon>Eragrostidinae</taxon>
        <taxon>Eragrostis</taxon>
    </lineage>
</organism>
<comment type="caution">
    <text evidence="3">The sequence shown here is derived from an EMBL/GenBank/DDBJ whole genome shotgun (WGS) entry which is preliminary data.</text>
</comment>